<protein>
    <submittedName>
        <fullName evidence="1">Unnamed protein product</fullName>
    </submittedName>
</protein>
<accession>A0A9W6TF16</accession>
<name>A0A9W6TF16_9STRA</name>
<keyword evidence="2" id="KW-1185">Reference proteome</keyword>
<proteinExistence type="predicted"/>
<sequence>MQQWQVKRQINQIRPSISIRASTALSALLHHLVGPNFITSEGEGAAHDFCVRCARHGDGAAFHLESYKYDDTQCTRLLVLEQAQELEQRPSPWYLAYGDSRVAPGRHECGYASCRWRFQDELLPTNHQDAFTVELQGLLFTQIRIKPIPAKPLENSHIFHS</sequence>
<dbReference type="EMBL" id="BSXW01000111">
    <property type="protein sequence ID" value="GMF12221.1"/>
    <property type="molecule type" value="Genomic_DNA"/>
</dbReference>
<evidence type="ECO:0000313" key="2">
    <source>
        <dbReference type="Proteomes" id="UP001165083"/>
    </source>
</evidence>
<dbReference type="AlphaFoldDB" id="A0A9W6TF16"/>
<reference evidence="1" key="1">
    <citation type="submission" date="2023-04" db="EMBL/GenBank/DDBJ databases">
        <title>Phytophthora lilii NBRC 32176.</title>
        <authorList>
            <person name="Ichikawa N."/>
            <person name="Sato H."/>
            <person name="Tonouchi N."/>
        </authorList>
    </citation>
    <scope>NUCLEOTIDE SEQUENCE</scope>
    <source>
        <strain evidence="1">NBRC 32176</strain>
    </source>
</reference>
<dbReference type="Proteomes" id="UP001165083">
    <property type="component" value="Unassembled WGS sequence"/>
</dbReference>
<comment type="caution">
    <text evidence="1">The sequence shown here is derived from an EMBL/GenBank/DDBJ whole genome shotgun (WGS) entry which is preliminary data.</text>
</comment>
<gene>
    <name evidence="1" type="ORF">Plil01_000285900</name>
</gene>
<organism evidence="1 2">
    <name type="scientific">Phytophthora lilii</name>
    <dbReference type="NCBI Taxonomy" id="2077276"/>
    <lineage>
        <taxon>Eukaryota</taxon>
        <taxon>Sar</taxon>
        <taxon>Stramenopiles</taxon>
        <taxon>Oomycota</taxon>
        <taxon>Peronosporomycetes</taxon>
        <taxon>Peronosporales</taxon>
        <taxon>Peronosporaceae</taxon>
        <taxon>Phytophthora</taxon>
    </lineage>
</organism>
<evidence type="ECO:0000313" key="1">
    <source>
        <dbReference type="EMBL" id="GMF12221.1"/>
    </source>
</evidence>